<dbReference type="PROSITE" id="PS50042">
    <property type="entry name" value="CNMP_BINDING_3"/>
    <property type="match status" value="1"/>
</dbReference>
<proteinExistence type="predicted"/>
<dbReference type="GO" id="GO:0016328">
    <property type="term" value="C:lateral plasma membrane"/>
    <property type="evidence" value="ECO:0007669"/>
    <property type="project" value="UniProtKB-SubCell"/>
</dbReference>
<evidence type="ECO:0000256" key="4">
    <source>
        <dbReference type="ARBA" id="ARBA00022473"/>
    </source>
</evidence>
<feature type="transmembrane region" description="Helical" evidence="8">
    <location>
        <begin position="64"/>
        <end position="84"/>
    </location>
</feature>
<keyword evidence="11" id="KW-1185">Reference proteome</keyword>
<dbReference type="RefSeq" id="WP_072338971.1">
    <property type="nucleotide sequence ID" value="NZ_FPKU01000001.1"/>
</dbReference>
<evidence type="ECO:0000256" key="2">
    <source>
        <dbReference type="ARBA" id="ARBA00004435"/>
    </source>
</evidence>
<evidence type="ECO:0000313" key="10">
    <source>
        <dbReference type="EMBL" id="SFZ81726.1"/>
    </source>
</evidence>
<dbReference type="Proteomes" id="UP000183447">
    <property type="component" value="Unassembled WGS sequence"/>
</dbReference>
<feature type="domain" description="Cyclic nucleotide-binding" evidence="9">
    <location>
        <begin position="101"/>
        <end position="216"/>
    </location>
</feature>
<dbReference type="GO" id="GO:0030552">
    <property type="term" value="F:cAMP binding"/>
    <property type="evidence" value="ECO:0007669"/>
    <property type="project" value="TreeGrafter"/>
</dbReference>
<feature type="transmembrane region" description="Helical" evidence="8">
    <location>
        <begin position="37"/>
        <end position="58"/>
    </location>
</feature>
<accession>A0A1K2HTT1</accession>
<evidence type="ECO:0000259" key="9">
    <source>
        <dbReference type="PROSITE" id="PS50042"/>
    </source>
</evidence>
<protein>
    <submittedName>
        <fullName evidence="10">Popeye protein conserved region</fullName>
    </submittedName>
</protein>
<keyword evidence="6" id="KW-0965">Cell junction</keyword>
<dbReference type="AlphaFoldDB" id="A0A1K2HTT1"/>
<dbReference type="Gene3D" id="2.60.120.10">
    <property type="entry name" value="Jelly Rolls"/>
    <property type="match status" value="1"/>
</dbReference>
<dbReference type="SUPFAM" id="SSF51206">
    <property type="entry name" value="cAMP-binding domain-like"/>
    <property type="match status" value="1"/>
</dbReference>
<dbReference type="GO" id="GO:0007155">
    <property type="term" value="P:cell adhesion"/>
    <property type="evidence" value="ECO:0007669"/>
    <property type="project" value="UniProtKB-KW"/>
</dbReference>
<keyword evidence="4" id="KW-0217">Developmental protein</keyword>
<organism evidence="10 11">
    <name type="scientific">Devosia enhydra</name>
    <dbReference type="NCBI Taxonomy" id="665118"/>
    <lineage>
        <taxon>Bacteria</taxon>
        <taxon>Pseudomonadati</taxon>
        <taxon>Pseudomonadota</taxon>
        <taxon>Alphaproteobacteria</taxon>
        <taxon>Hyphomicrobiales</taxon>
        <taxon>Devosiaceae</taxon>
        <taxon>Devosia</taxon>
    </lineage>
</organism>
<dbReference type="InterPro" id="IPR000595">
    <property type="entry name" value="cNMP-bd_dom"/>
</dbReference>
<evidence type="ECO:0000256" key="5">
    <source>
        <dbReference type="ARBA" id="ARBA00022889"/>
    </source>
</evidence>
<dbReference type="EMBL" id="FPKU01000001">
    <property type="protein sequence ID" value="SFZ81726.1"/>
    <property type="molecule type" value="Genomic_DNA"/>
</dbReference>
<evidence type="ECO:0000256" key="7">
    <source>
        <dbReference type="ARBA" id="ARBA00023180"/>
    </source>
</evidence>
<gene>
    <name evidence="10" type="ORF">SAMN02983003_0657</name>
</gene>
<keyword evidence="3" id="KW-0796">Tight junction</keyword>
<sequence>MDFSLPELLRGLSNPVTLFGHFTYALLIISMLMRSMVWLRVLAVVSGSCKVIYRAFFLVDPVSVFWEAIFTIVNIIQLILIWYYQYRHRFDAEEKHFAEQMPRGIDRSSIRRFLALGTVTALDPDMEMTRQGQAVADLTYIAEGIVKVEADGKLLAICGPGDWIGELSFLSGREATATATVVKPTRVIRFNQQRLHTAIARDAALRRTLETALNRNLAGKLTRSNAMGAMPG</sequence>
<dbReference type="GO" id="GO:0005923">
    <property type="term" value="C:bicellular tight junction"/>
    <property type="evidence" value="ECO:0007669"/>
    <property type="project" value="UniProtKB-SubCell"/>
</dbReference>
<dbReference type="STRING" id="665118.SAMN02983003_0657"/>
<keyword evidence="5" id="KW-0130">Cell adhesion</keyword>
<dbReference type="Pfam" id="PF00027">
    <property type="entry name" value="cNMP_binding"/>
    <property type="match status" value="1"/>
</dbReference>
<dbReference type="CDD" id="cd00038">
    <property type="entry name" value="CAP_ED"/>
    <property type="match status" value="1"/>
</dbReference>
<dbReference type="InterPro" id="IPR018490">
    <property type="entry name" value="cNMP-bd_dom_sf"/>
</dbReference>
<keyword evidence="8" id="KW-0812">Transmembrane</keyword>
<dbReference type="InterPro" id="IPR006916">
    <property type="entry name" value="POPDC1-3"/>
</dbReference>
<feature type="transmembrane region" description="Helical" evidence="8">
    <location>
        <begin position="12"/>
        <end position="30"/>
    </location>
</feature>
<evidence type="ECO:0000313" key="11">
    <source>
        <dbReference type="Proteomes" id="UP000183447"/>
    </source>
</evidence>
<keyword evidence="8" id="KW-1133">Transmembrane helix</keyword>
<dbReference type="InterPro" id="IPR014710">
    <property type="entry name" value="RmlC-like_jellyroll"/>
</dbReference>
<dbReference type="PANTHER" id="PTHR12101:SF17">
    <property type="entry name" value="BLOOD VESSEL EPICARDIAL SUBSTANCE"/>
    <property type="match status" value="1"/>
</dbReference>
<dbReference type="PANTHER" id="PTHR12101">
    <property type="entry name" value="POPEYE DOMAIN CONTAINING PROTEIN"/>
    <property type="match status" value="1"/>
</dbReference>
<comment type="subcellular location">
    <subcellularLocation>
        <location evidence="2">Cell junction</location>
        <location evidence="2">Tight junction</location>
    </subcellularLocation>
    <subcellularLocation>
        <location evidence="1">Lateral cell membrane</location>
    </subcellularLocation>
</comment>
<keyword evidence="8" id="KW-0472">Membrane</keyword>
<evidence type="ECO:0000256" key="6">
    <source>
        <dbReference type="ARBA" id="ARBA00022949"/>
    </source>
</evidence>
<name>A0A1K2HTT1_9HYPH</name>
<evidence type="ECO:0000256" key="1">
    <source>
        <dbReference type="ARBA" id="ARBA00004124"/>
    </source>
</evidence>
<evidence type="ECO:0000256" key="8">
    <source>
        <dbReference type="SAM" id="Phobius"/>
    </source>
</evidence>
<dbReference type="OrthoDB" id="7946922at2"/>
<keyword evidence="7" id="KW-0325">Glycoprotein</keyword>
<dbReference type="SMART" id="SM00100">
    <property type="entry name" value="cNMP"/>
    <property type="match status" value="1"/>
</dbReference>
<reference evidence="10 11" key="1">
    <citation type="submission" date="2016-11" db="EMBL/GenBank/DDBJ databases">
        <authorList>
            <person name="Jaros S."/>
            <person name="Januszkiewicz K."/>
            <person name="Wedrychowicz H."/>
        </authorList>
    </citation>
    <scope>NUCLEOTIDE SEQUENCE [LARGE SCALE GENOMIC DNA]</scope>
    <source>
        <strain evidence="10 11">ATCC 23634</strain>
    </source>
</reference>
<evidence type="ECO:0000256" key="3">
    <source>
        <dbReference type="ARBA" id="ARBA00022427"/>
    </source>
</evidence>